<dbReference type="SUPFAM" id="SSF57829">
    <property type="entry name" value="Zn-binding ribosomal proteins"/>
    <property type="match status" value="1"/>
</dbReference>
<organism evidence="11 12">
    <name type="scientific">Trichogramma kaykai</name>
    <dbReference type="NCBI Taxonomy" id="54128"/>
    <lineage>
        <taxon>Eukaryota</taxon>
        <taxon>Metazoa</taxon>
        <taxon>Ecdysozoa</taxon>
        <taxon>Arthropoda</taxon>
        <taxon>Hexapoda</taxon>
        <taxon>Insecta</taxon>
        <taxon>Pterygota</taxon>
        <taxon>Neoptera</taxon>
        <taxon>Endopterygota</taxon>
        <taxon>Hymenoptera</taxon>
        <taxon>Apocrita</taxon>
        <taxon>Proctotrupomorpha</taxon>
        <taxon>Chalcidoidea</taxon>
        <taxon>Trichogrammatidae</taxon>
        <taxon>Trichogramma</taxon>
    </lineage>
</organism>
<name>A0ABD2X6F4_9HYME</name>
<protein>
    <recommendedName>
        <fullName evidence="10">Ribosomal protein L37</fullName>
    </recommendedName>
</protein>
<comment type="similarity">
    <text evidence="2 10">Belongs to the eukaryotic ribosomal protein eL37 family.</text>
</comment>
<dbReference type="HAMAP" id="MF_00547">
    <property type="entry name" value="Ribosomal_eL37"/>
    <property type="match status" value="1"/>
</dbReference>
<gene>
    <name evidence="11" type="ORF">TKK_005642</name>
</gene>
<accession>A0ABD2X6F4</accession>
<sequence>MYTVKQEFTLINRFLIVETYRFHVKLHVKETKGTSSFGKRRNKTHTLCRRCGRSSYHIQKSQCAQCGYPSKKMRSYNWSIKAKRRKTTGTGRMRHLKIVRRKFKNGFREGLPKPKAVANKS</sequence>
<dbReference type="Gene3D" id="2.20.25.30">
    <property type="match status" value="1"/>
</dbReference>
<dbReference type="PROSITE" id="PS01077">
    <property type="entry name" value="RIBOSOMAL_L37E"/>
    <property type="match status" value="1"/>
</dbReference>
<keyword evidence="9 10" id="KW-0687">Ribonucleoprotein</keyword>
<keyword evidence="8 10" id="KW-0689">Ribosomal protein</keyword>
<dbReference type="FunFam" id="2.20.25.30:FF:000001">
    <property type="entry name" value="Ribosomal protein L37"/>
    <property type="match status" value="1"/>
</dbReference>
<comment type="function">
    <text evidence="1">Binds to the 23S rRNA.</text>
</comment>
<dbReference type="GO" id="GO:0019843">
    <property type="term" value="F:rRNA binding"/>
    <property type="evidence" value="ECO:0007669"/>
    <property type="project" value="UniProtKB-KW"/>
</dbReference>
<evidence type="ECO:0000313" key="11">
    <source>
        <dbReference type="EMBL" id="KAL3400986.1"/>
    </source>
</evidence>
<keyword evidence="4 10" id="KW-0699">rRNA-binding</keyword>
<comment type="caution">
    <text evidence="11">The sequence shown here is derived from an EMBL/GenBank/DDBJ whole genome shotgun (WGS) entry which is preliminary data.</text>
</comment>
<keyword evidence="7 10" id="KW-0694">RNA-binding</keyword>
<dbReference type="GO" id="GO:0008270">
    <property type="term" value="F:zinc ion binding"/>
    <property type="evidence" value="ECO:0007669"/>
    <property type="project" value="UniProtKB-KW"/>
</dbReference>
<dbReference type="GO" id="GO:0005840">
    <property type="term" value="C:ribosome"/>
    <property type="evidence" value="ECO:0007669"/>
    <property type="project" value="UniProtKB-KW"/>
</dbReference>
<evidence type="ECO:0000256" key="4">
    <source>
        <dbReference type="ARBA" id="ARBA00022730"/>
    </source>
</evidence>
<evidence type="ECO:0000313" key="12">
    <source>
        <dbReference type="Proteomes" id="UP001627154"/>
    </source>
</evidence>
<dbReference type="InterPro" id="IPR011332">
    <property type="entry name" value="Ribosomal_zn-bd"/>
</dbReference>
<evidence type="ECO:0000256" key="6">
    <source>
        <dbReference type="ARBA" id="ARBA00022833"/>
    </source>
</evidence>
<dbReference type="InterPro" id="IPR011331">
    <property type="entry name" value="Ribosomal_eL37/eL43"/>
</dbReference>
<dbReference type="NCBIfam" id="NF003214">
    <property type="entry name" value="PRK04179.1"/>
    <property type="match status" value="1"/>
</dbReference>
<reference evidence="11 12" key="1">
    <citation type="journal article" date="2024" name="bioRxiv">
        <title>A reference genome for Trichogramma kaykai: A tiny desert-dwelling parasitoid wasp with competing sex-ratio distorters.</title>
        <authorList>
            <person name="Culotta J."/>
            <person name="Lindsey A.R."/>
        </authorList>
    </citation>
    <scope>NUCLEOTIDE SEQUENCE [LARGE SCALE GENOMIC DNA]</scope>
    <source>
        <strain evidence="11 12">KSX58</strain>
    </source>
</reference>
<evidence type="ECO:0000256" key="2">
    <source>
        <dbReference type="ARBA" id="ARBA00009805"/>
    </source>
</evidence>
<dbReference type="InterPro" id="IPR001569">
    <property type="entry name" value="Ribosomal_eL37"/>
</dbReference>
<evidence type="ECO:0000256" key="9">
    <source>
        <dbReference type="ARBA" id="ARBA00023274"/>
    </source>
</evidence>
<evidence type="ECO:0000256" key="1">
    <source>
        <dbReference type="ARBA" id="ARBA00003058"/>
    </source>
</evidence>
<evidence type="ECO:0000256" key="7">
    <source>
        <dbReference type="ARBA" id="ARBA00022884"/>
    </source>
</evidence>
<dbReference type="InterPro" id="IPR018267">
    <property type="entry name" value="Ribosomal_eL37_CS"/>
</dbReference>
<dbReference type="Proteomes" id="UP001627154">
    <property type="component" value="Unassembled WGS sequence"/>
</dbReference>
<dbReference type="AlphaFoldDB" id="A0ABD2X6F4"/>
<evidence type="ECO:0000256" key="8">
    <source>
        <dbReference type="ARBA" id="ARBA00022980"/>
    </source>
</evidence>
<keyword evidence="5" id="KW-0863">Zinc-finger</keyword>
<dbReference type="GO" id="GO:0002181">
    <property type="term" value="P:cytoplasmic translation"/>
    <property type="evidence" value="ECO:0007669"/>
    <property type="project" value="UniProtKB-ARBA"/>
</dbReference>
<dbReference type="GO" id="GO:1990904">
    <property type="term" value="C:ribonucleoprotein complex"/>
    <property type="evidence" value="ECO:0007669"/>
    <property type="project" value="UniProtKB-KW"/>
</dbReference>
<dbReference type="Pfam" id="PF01907">
    <property type="entry name" value="Ribosomal_L37e"/>
    <property type="match status" value="1"/>
</dbReference>
<evidence type="ECO:0000256" key="3">
    <source>
        <dbReference type="ARBA" id="ARBA00022723"/>
    </source>
</evidence>
<evidence type="ECO:0000256" key="10">
    <source>
        <dbReference type="RuleBase" id="RU000576"/>
    </source>
</evidence>
<dbReference type="PANTHER" id="PTHR10768">
    <property type="entry name" value="60S RIBOSOMAL PROTEIN L37"/>
    <property type="match status" value="1"/>
</dbReference>
<evidence type="ECO:0000256" key="5">
    <source>
        <dbReference type="ARBA" id="ARBA00022771"/>
    </source>
</evidence>
<comment type="function">
    <text evidence="10">Component of the large ribosomal subunit. The ribosome is a large ribonucleoprotein complex responsible for the synthesis of proteins in the cell.</text>
</comment>
<keyword evidence="3 10" id="KW-0479">Metal-binding</keyword>
<proteinExistence type="inferred from homology"/>
<keyword evidence="12" id="KW-1185">Reference proteome</keyword>
<dbReference type="GO" id="GO:0003735">
    <property type="term" value="F:structural constituent of ribosome"/>
    <property type="evidence" value="ECO:0007669"/>
    <property type="project" value="UniProtKB-ARBA"/>
</dbReference>
<dbReference type="PANTHER" id="PTHR10768:SF0">
    <property type="entry name" value="RIBOSOMAL PROTEIN L37"/>
    <property type="match status" value="1"/>
</dbReference>
<dbReference type="EMBL" id="JBJJXI010000049">
    <property type="protein sequence ID" value="KAL3400986.1"/>
    <property type="molecule type" value="Genomic_DNA"/>
</dbReference>
<keyword evidence="6 10" id="KW-0862">Zinc</keyword>